<evidence type="ECO:0000313" key="6">
    <source>
        <dbReference type="Proteomes" id="UP001598130"/>
    </source>
</evidence>
<dbReference type="Proteomes" id="UP001598130">
    <property type="component" value="Unassembled WGS sequence"/>
</dbReference>
<dbReference type="PROSITE" id="PS51063">
    <property type="entry name" value="HTH_CRP_2"/>
    <property type="match status" value="1"/>
</dbReference>
<evidence type="ECO:0000313" key="5">
    <source>
        <dbReference type="EMBL" id="MFD3266617.1"/>
    </source>
</evidence>
<feature type="domain" description="HTH crp-type" evidence="4">
    <location>
        <begin position="148"/>
        <end position="217"/>
    </location>
</feature>
<dbReference type="Pfam" id="PF13545">
    <property type="entry name" value="HTH_Crp_2"/>
    <property type="match status" value="1"/>
</dbReference>
<dbReference type="Gene3D" id="2.60.120.10">
    <property type="entry name" value="Jelly Rolls"/>
    <property type="match status" value="1"/>
</dbReference>
<sequence length="224" mass="24653">MSAVQTQIQTARASYAGLMARPQTEAADLMWQMGVRMAFAKDEEIYGQDEDADLIYRVISGAVRTSRLLSDGRRQIGDFYDADDLFGIEAGPTHRYAAEAVGDCVILVLKASALRAAAGEEAFQNLLWAATNRELERTQEHLLLLGRKTACERVASFLMGLADRRPAGTVNLPMGRQDMADYLGLTIETVSRMLTQLQGALVVEFTGAREFRIANRCALARMAT</sequence>
<dbReference type="InterPro" id="IPR014710">
    <property type="entry name" value="RmlC-like_jellyroll"/>
</dbReference>
<organism evidence="5 6">
    <name type="scientific">Phenylobacterium ferrooxidans</name>
    <dbReference type="NCBI Taxonomy" id="2982689"/>
    <lineage>
        <taxon>Bacteria</taxon>
        <taxon>Pseudomonadati</taxon>
        <taxon>Pseudomonadota</taxon>
        <taxon>Alphaproteobacteria</taxon>
        <taxon>Caulobacterales</taxon>
        <taxon>Caulobacteraceae</taxon>
        <taxon>Phenylobacterium</taxon>
    </lineage>
</organism>
<dbReference type="Gene3D" id="1.10.10.10">
    <property type="entry name" value="Winged helix-like DNA-binding domain superfamily/Winged helix DNA-binding domain"/>
    <property type="match status" value="1"/>
</dbReference>
<dbReference type="InterPro" id="IPR036390">
    <property type="entry name" value="WH_DNA-bd_sf"/>
</dbReference>
<reference evidence="5 6" key="1">
    <citation type="submission" date="2022-09" db="EMBL/GenBank/DDBJ databases">
        <title>New species of Phenylobacterium.</title>
        <authorList>
            <person name="Mieszkin S."/>
        </authorList>
    </citation>
    <scope>NUCLEOTIDE SEQUENCE [LARGE SCALE GENOMIC DNA]</scope>
    <source>
        <strain evidence="5 6">HK31-G</strain>
    </source>
</reference>
<keyword evidence="3" id="KW-0804">Transcription</keyword>
<dbReference type="InterPro" id="IPR012318">
    <property type="entry name" value="HTH_CRP"/>
</dbReference>
<dbReference type="PANTHER" id="PTHR24567:SF75">
    <property type="entry name" value="FUMARATE AND NITRATE REDUCTION REGULATORY PROTEIN"/>
    <property type="match status" value="1"/>
</dbReference>
<dbReference type="InterPro" id="IPR018335">
    <property type="entry name" value="Tscrpt_reg_HTH_Crp-type_CS"/>
</dbReference>
<dbReference type="InterPro" id="IPR000595">
    <property type="entry name" value="cNMP-bd_dom"/>
</dbReference>
<dbReference type="SMART" id="SM00100">
    <property type="entry name" value="cNMP"/>
    <property type="match status" value="1"/>
</dbReference>
<dbReference type="PANTHER" id="PTHR24567">
    <property type="entry name" value="CRP FAMILY TRANSCRIPTIONAL REGULATORY PROTEIN"/>
    <property type="match status" value="1"/>
</dbReference>
<dbReference type="InterPro" id="IPR036388">
    <property type="entry name" value="WH-like_DNA-bd_sf"/>
</dbReference>
<dbReference type="InterPro" id="IPR018490">
    <property type="entry name" value="cNMP-bd_dom_sf"/>
</dbReference>
<keyword evidence="6" id="KW-1185">Reference proteome</keyword>
<dbReference type="InterPro" id="IPR050397">
    <property type="entry name" value="Env_Response_Regulators"/>
</dbReference>
<dbReference type="RefSeq" id="WP_377371850.1">
    <property type="nucleotide sequence ID" value="NZ_JAOTJD010000071.1"/>
</dbReference>
<dbReference type="CDD" id="cd00092">
    <property type="entry name" value="HTH_CRP"/>
    <property type="match status" value="1"/>
</dbReference>
<dbReference type="SUPFAM" id="SSF46785">
    <property type="entry name" value="Winged helix' DNA-binding domain"/>
    <property type="match status" value="1"/>
</dbReference>
<dbReference type="CDD" id="cd00038">
    <property type="entry name" value="CAP_ED"/>
    <property type="match status" value="1"/>
</dbReference>
<dbReference type="Pfam" id="PF00027">
    <property type="entry name" value="cNMP_binding"/>
    <property type="match status" value="1"/>
</dbReference>
<gene>
    <name evidence="5" type="ORF">OCL97_21980</name>
</gene>
<dbReference type="SUPFAM" id="SSF51206">
    <property type="entry name" value="cAMP-binding domain-like"/>
    <property type="match status" value="1"/>
</dbReference>
<dbReference type="PRINTS" id="PR00034">
    <property type="entry name" value="HTHCRP"/>
</dbReference>
<protein>
    <submittedName>
        <fullName evidence="5">Helix-turn-helix domain-containing protein</fullName>
    </submittedName>
</protein>
<evidence type="ECO:0000256" key="1">
    <source>
        <dbReference type="ARBA" id="ARBA00023015"/>
    </source>
</evidence>
<evidence type="ECO:0000259" key="4">
    <source>
        <dbReference type="PROSITE" id="PS51063"/>
    </source>
</evidence>
<keyword evidence="1" id="KW-0805">Transcription regulation</keyword>
<evidence type="ECO:0000256" key="3">
    <source>
        <dbReference type="ARBA" id="ARBA00023163"/>
    </source>
</evidence>
<keyword evidence="2" id="KW-0238">DNA-binding</keyword>
<proteinExistence type="predicted"/>
<dbReference type="SMART" id="SM00419">
    <property type="entry name" value="HTH_CRP"/>
    <property type="match status" value="1"/>
</dbReference>
<name>A0ABW6CXJ8_9CAUL</name>
<comment type="caution">
    <text evidence="5">The sequence shown here is derived from an EMBL/GenBank/DDBJ whole genome shotgun (WGS) entry which is preliminary data.</text>
</comment>
<dbReference type="PROSITE" id="PS00042">
    <property type="entry name" value="HTH_CRP_1"/>
    <property type="match status" value="1"/>
</dbReference>
<accession>A0ABW6CXJ8</accession>
<dbReference type="EMBL" id="JAOTJD010000071">
    <property type="protein sequence ID" value="MFD3266617.1"/>
    <property type="molecule type" value="Genomic_DNA"/>
</dbReference>
<evidence type="ECO:0000256" key="2">
    <source>
        <dbReference type="ARBA" id="ARBA00023125"/>
    </source>
</evidence>